<dbReference type="Proteomes" id="UP001596484">
    <property type="component" value="Unassembled WGS sequence"/>
</dbReference>
<feature type="region of interest" description="Disordered" evidence="5">
    <location>
        <begin position="1"/>
        <end position="24"/>
    </location>
</feature>
<evidence type="ECO:0000313" key="8">
    <source>
        <dbReference type="EMBL" id="MFC7448775.1"/>
    </source>
</evidence>
<feature type="transmembrane region" description="Helical" evidence="6">
    <location>
        <begin position="208"/>
        <end position="228"/>
    </location>
</feature>
<evidence type="ECO:0000256" key="2">
    <source>
        <dbReference type="ARBA" id="ARBA00022692"/>
    </source>
</evidence>
<dbReference type="PANTHER" id="PTHR37422:SF13">
    <property type="entry name" value="LIPOPOLYSACCHARIDE BIOSYNTHESIS PROTEIN PA4999-RELATED"/>
    <property type="match status" value="1"/>
</dbReference>
<feature type="transmembrane region" description="Helical" evidence="6">
    <location>
        <begin position="30"/>
        <end position="48"/>
    </location>
</feature>
<feature type="transmembrane region" description="Helical" evidence="6">
    <location>
        <begin position="90"/>
        <end position="110"/>
    </location>
</feature>
<gene>
    <name evidence="8" type="ORF">ACFQS9_12830</name>
</gene>
<dbReference type="RefSeq" id="WP_378405174.1">
    <property type="nucleotide sequence ID" value="NZ_JBHTCS010000014.1"/>
</dbReference>
<dbReference type="GO" id="GO:0016874">
    <property type="term" value="F:ligase activity"/>
    <property type="evidence" value="ECO:0007669"/>
    <property type="project" value="UniProtKB-KW"/>
</dbReference>
<dbReference type="EMBL" id="JBHTCS010000014">
    <property type="protein sequence ID" value="MFC7448775.1"/>
    <property type="molecule type" value="Genomic_DNA"/>
</dbReference>
<evidence type="ECO:0000313" key="9">
    <source>
        <dbReference type="Proteomes" id="UP001596484"/>
    </source>
</evidence>
<feature type="transmembrane region" description="Helical" evidence="6">
    <location>
        <begin position="151"/>
        <end position="169"/>
    </location>
</feature>
<protein>
    <submittedName>
        <fullName evidence="8">O-antigen ligase family protein</fullName>
    </submittedName>
</protein>
<comment type="subcellular location">
    <subcellularLocation>
        <location evidence="1">Membrane</location>
        <topology evidence="1">Multi-pass membrane protein</topology>
    </subcellularLocation>
</comment>
<feature type="transmembrane region" description="Helical" evidence="6">
    <location>
        <begin position="258"/>
        <end position="274"/>
    </location>
</feature>
<evidence type="ECO:0000256" key="6">
    <source>
        <dbReference type="SAM" id="Phobius"/>
    </source>
</evidence>
<keyword evidence="2 6" id="KW-0812">Transmembrane</keyword>
<dbReference type="PANTHER" id="PTHR37422">
    <property type="entry name" value="TEICHURONIC ACID BIOSYNTHESIS PROTEIN TUAE"/>
    <property type="match status" value="1"/>
</dbReference>
<evidence type="ECO:0000256" key="3">
    <source>
        <dbReference type="ARBA" id="ARBA00022989"/>
    </source>
</evidence>
<keyword evidence="9" id="KW-1185">Reference proteome</keyword>
<evidence type="ECO:0000259" key="7">
    <source>
        <dbReference type="Pfam" id="PF04932"/>
    </source>
</evidence>
<name>A0ABW2RYE0_9NOCA</name>
<dbReference type="Pfam" id="PF04932">
    <property type="entry name" value="Wzy_C"/>
    <property type="match status" value="1"/>
</dbReference>
<dbReference type="InterPro" id="IPR007016">
    <property type="entry name" value="O-antigen_ligase-rel_domated"/>
</dbReference>
<feature type="transmembrane region" description="Helical" evidence="6">
    <location>
        <begin position="424"/>
        <end position="442"/>
    </location>
</feature>
<feature type="transmembrane region" description="Helical" evidence="6">
    <location>
        <begin position="235"/>
        <end position="252"/>
    </location>
</feature>
<feature type="transmembrane region" description="Helical" evidence="6">
    <location>
        <begin position="398"/>
        <end position="418"/>
    </location>
</feature>
<evidence type="ECO:0000256" key="1">
    <source>
        <dbReference type="ARBA" id="ARBA00004141"/>
    </source>
</evidence>
<feature type="domain" description="O-antigen ligase-related" evidence="7">
    <location>
        <begin position="243"/>
        <end position="371"/>
    </location>
</feature>
<feature type="transmembrane region" description="Helical" evidence="6">
    <location>
        <begin position="60"/>
        <end position="78"/>
    </location>
</feature>
<accession>A0ABW2RYE0</accession>
<feature type="transmembrane region" description="Helical" evidence="6">
    <location>
        <begin position="279"/>
        <end position="297"/>
    </location>
</feature>
<proteinExistence type="predicted"/>
<keyword evidence="3 6" id="KW-1133">Transmembrane helix</keyword>
<feature type="transmembrane region" description="Helical" evidence="6">
    <location>
        <begin position="366"/>
        <end position="386"/>
    </location>
</feature>
<organism evidence="8 9">
    <name type="scientific">Rhodococcus daqingensis</name>
    <dbReference type="NCBI Taxonomy" id="2479363"/>
    <lineage>
        <taxon>Bacteria</taxon>
        <taxon>Bacillati</taxon>
        <taxon>Actinomycetota</taxon>
        <taxon>Actinomycetes</taxon>
        <taxon>Mycobacteriales</taxon>
        <taxon>Nocardiaceae</taxon>
        <taxon>Rhodococcus</taxon>
    </lineage>
</organism>
<feature type="compositionally biased region" description="Polar residues" evidence="5">
    <location>
        <begin position="1"/>
        <end position="17"/>
    </location>
</feature>
<reference evidence="9" key="1">
    <citation type="journal article" date="2019" name="Int. J. Syst. Evol. Microbiol.">
        <title>The Global Catalogue of Microorganisms (GCM) 10K type strain sequencing project: providing services to taxonomists for standard genome sequencing and annotation.</title>
        <authorList>
            <consortium name="The Broad Institute Genomics Platform"/>
            <consortium name="The Broad Institute Genome Sequencing Center for Infectious Disease"/>
            <person name="Wu L."/>
            <person name="Ma J."/>
        </authorList>
    </citation>
    <scope>NUCLEOTIDE SEQUENCE [LARGE SCALE GENOMIC DNA]</scope>
    <source>
        <strain evidence="9">ICMP 19430</strain>
    </source>
</reference>
<feature type="transmembrane region" description="Helical" evidence="6">
    <location>
        <begin position="122"/>
        <end position="139"/>
    </location>
</feature>
<sequence>MNTMPSATELVPTQSHPNEPDGTEPRERTLWLLGFLCVLIPALPTYLVPLGPLKSNGSPARMIAVLLFVLAFLGFVLLRRTATTRTVSPGVILILLYFLLVLATYGVGLLHPGNALVESNKTRAIITLLANVGVVLYILERVETARQRAVMLGCLATGLSFACMVGLLQSSTSLDLRFLFRPPGFVVNTEHLDLSERMGAKRVVGTSLHAIEFSVLAAVTVPLTLHFARHASTRGVRWLAAVACVVALLAMPAAISRTGVLTLVAALLVYMWAFTIRQLAVAVVAGSAAVLGYIVAFPRTASALWATILGSAEDESVLDRTADYAAVSQTFRDNPVFGLGLGASPPRAYRFLDNEWLQAAVQGGSVGLTAMILLAGGGIFGISAGLRRATSPRERDQAYMMGSVLVGILASSFTFDLFSYQQATLTFFIVFGLLWSGFTVPVPDWHGRRSDIATVGTPVRREMADGVP</sequence>
<keyword evidence="4 6" id="KW-0472">Membrane</keyword>
<keyword evidence="8" id="KW-0436">Ligase</keyword>
<evidence type="ECO:0000256" key="5">
    <source>
        <dbReference type="SAM" id="MobiDB-lite"/>
    </source>
</evidence>
<comment type="caution">
    <text evidence="8">The sequence shown here is derived from an EMBL/GenBank/DDBJ whole genome shotgun (WGS) entry which is preliminary data.</text>
</comment>
<evidence type="ECO:0000256" key="4">
    <source>
        <dbReference type="ARBA" id="ARBA00023136"/>
    </source>
</evidence>
<dbReference type="InterPro" id="IPR051533">
    <property type="entry name" value="WaaL-like"/>
</dbReference>